<gene>
    <name evidence="1" type="ORF">DMN91_000695</name>
</gene>
<dbReference type="GO" id="GO:0005794">
    <property type="term" value="C:Golgi apparatus"/>
    <property type="evidence" value="ECO:0007669"/>
    <property type="project" value="TreeGrafter"/>
</dbReference>
<protein>
    <recommendedName>
        <fullName evidence="3">Transport and Golgi organization protein</fullName>
    </recommendedName>
</protein>
<evidence type="ECO:0008006" key="3">
    <source>
        <dbReference type="Google" id="ProtNLM"/>
    </source>
</evidence>
<sequence length="123" mass="14154">MCILFVYRNPNADAGSYRLIVASNRDEAYRRPASAAHYWEKHPECLGGIDMEPGKEGGTWLALSMKGKAAVILNLVMPEDAYQIPNYREDLQTSTRNLVRFLLLEQNMVQERILCYWSMVQIK</sequence>
<dbReference type="Pfam" id="PF05742">
    <property type="entry name" value="TANGO2"/>
    <property type="match status" value="1"/>
</dbReference>
<dbReference type="EMBL" id="QOIP01000001">
    <property type="protein sequence ID" value="RLU26897.1"/>
    <property type="molecule type" value="Genomic_DNA"/>
</dbReference>
<dbReference type="GO" id="GO:0009306">
    <property type="term" value="P:protein secretion"/>
    <property type="evidence" value="ECO:0007669"/>
    <property type="project" value="TreeGrafter"/>
</dbReference>
<comment type="caution">
    <text evidence="1">The sequence shown here is derived from an EMBL/GenBank/DDBJ whole genome shotgun (WGS) entry which is preliminary data.</text>
</comment>
<dbReference type="OrthoDB" id="191601at2759"/>
<evidence type="ECO:0000313" key="1">
    <source>
        <dbReference type="EMBL" id="RLU26897.1"/>
    </source>
</evidence>
<organism evidence="1 2">
    <name type="scientific">Ooceraea biroi</name>
    <name type="common">Clonal raider ant</name>
    <name type="synonym">Cerapachys biroi</name>
    <dbReference type="NCBI Taxonomy" id="2015173"/>
    <lineage>
        <taxon>Eukaryota</taxon>
        <taxon>Metazoa</taxon>
        <taxon>Ecdysozoa</taxon>
        <taxon>Arthropoda</taxon>
        <taxon>Hexapoda</taxon>
        <taxon>Insecta</taxon>
        <taxon>Pterygota</taxon>
        <taxon>Neoptera</taxon>
        <taxon>Endopterygota</taxon>
        <taxon>Hymenoptera</taxon>
        <taxon>Apocrita</taxon>
        <taxon>Aculeata</taxon>
        <taxon>Formicoidea</taxon>
        <taxon>Formicidae</taxon>
        <taxon>Dorylinae</taxon>
        <taxon>Ooceraea</taxon>
    </lineage>
</organism>
<accession>A0A3L8E2I2</accession>
<dbReference type="GO" id="GO:0007030">
    <property type="term" value="P:Golgi organization"/>
    <property type="evidence" value="ECO:0007669"/>
    <property type="project" value="TreeGrafter"/>
</dbReference>
<dbReference type="Proteomes" id="UP000279307">
    <property type="component" value="Chromosome 1"/>
</dbReference>
<dbReference type="PANTHER" id="PTHR17985:SF8">
    <property type="entry name" value="TRANSPORT AND GOLGI ORGANIZATION PROTEIN 2 HOMOLOG"/>
    <property type="match status" value="1"/>
</dbReference>
<dbReference type="AlphaFoldDB" id="A0A3L8E2I2"/>
<name>A0A3L8E2I2_OOCBI</name>
<evidence type="ECO:0000313" key="2">
    <source>
        <dbReference type="Proteomes" id="UP000279307"/>
    </source>
</evidence>
<dbReference type="InterPro" id="IPR008551">
    <property type="entry name" value="TANGO2"/>
</dbReference>
<reference evidence="1 2" key="1">
    <citation type="journal article" date="2018" name="Genome Res.">
        <title>The genomic architecture and molecular evolution of ant odorant receptors.</title>
        <authorList>
            <person name="McKenzie S.K."/>
            <person name="Kronauer D.J.C."/>
        </authorList>
    </citation>
    <scope>NUCLEOTIDE SEQUENCE [LARGE SCALE GENOMIC DNA]</scope>
    <source>
        <strain evidence="1">Clonal line C1</strain>
    </source>
</reference>
<dbReference type="PANTHER" id="PTHR17985">
    <property type="entry name" value="SER/THR-RICH PROTEIN T10 IN DGCR REGION"/>
    <property type="match status" value="1"/>
</dbReference>
<proteinExistence type="predicted"/>